<evidence type="ECO:0000313" key="8">
    <source>
        <dbReference type="Proteomes" id="UP001597018"/>
    </source>
</evidence>
<dbReference type="InterPro" id="IPR009057">
    <property type="entry name" value="Homeodomain-like_sf"/>
</dbReference>
<dbReference type="EMBL" id="JBHTIW010000003">
    <property type="protein sequence ID" value="MFD0919427.1"/>
    <property type="molecule type" value="Genomic_DNA"/>
</dbReference>
<keyword evidence="8" id="KW-1185">Reference proteome</keyword>
<dbReference type="SUPFAM" id="SSF48498">
    <property type="entry name" value="Tetracyclin repressor-like, C-terminal domain"/>
    <property type="match status" value="1"/>
</dbReference>
<evidence type="ECO:0000256" key="1">
    <source>
        <dbReference type="ARBA" id="ARBA00023015"/>
    </source>
</evidence>
<evidence type="ECO:0000313" key="7">
    <source>
        <dbReference type="EMBL" id="MFD0919427.1"/>
    </source>
</evidence>
<keyword evidence="3" id="KW-0804">Transcription</keyword>
<dbReference type="PRINTS" id="PR00455">
    <property type="entry name" value="HTHTETR"/>
</dbReference>
<evidence type="ECO:0000256" key="2">
    <source>
        <dbReference type="ARBA" id="ARBA00023125"/>
    </source>
</evidence>
<dbReference type="InterPro" id="IPR001647">
    <property type="entry name" value="HTH_TetR"/>
</dbReference>
<name>A0ABW3FMC2_9PSEU</name>
<dbReference type="Gene3D" id="1.10.357.10">
    <property type="entry name" value="Tetracycline Repressor, domain 2"/>
    <property type="match status" value="1"/>
</dbReference>
<dbReference type="InterPro" id="IPR036271">
    <property type="entry name" value="Tet_transcr_reg_TetR-rel_C_sf"/>
</dbReference>
<accession>A0ABW3FMC2</accession>
<feature type="DNA-binding region" description="H-T-H motif" evidence="4">
    <location>
        <begin position="70"/>
        <end position="89"/>
    </location>
</feature>
<dbReference type="Pfam" id="PF17940">
    <property type="entry name" value="TetR_C_31"/>
    <property type="match status" value="1"/>
</dbReference>
<dbReference type="PROSITE" id="PS50977">
    <property type="entry name" value="HTH_TETR_2"/>
    <property type="match status" value="1"/>
</dbReference>
<reference evidence="8" key="1">
    <citation type="journal article" date="2019" name="Int. J. Syst. Evol. Microbiol.">
        <title>The Global Catalogue of Microorganisms (GCM) 10K type strain sequencing project: providing services to taxonomists for standard genome sequencing and annotation.</title>
        <authorList>
            <consortium name="The Broad Institute Genomics Platform"/>
            <consortium name="The Broad Institute Genome Sequencing Center for Infectious Disease"/>
            <person name="Wu L."/>
            <person name="Ma J."/>
        </authorList>
    </citation>
    <scope>NUCLEOTIDE SEQUENCE [LARGE SCALE GENOMIC DNA]</scope>
    <source>
        <strain evidence="8">CCUG 56401</strain>
    </source>
</reference>
<evidence type="ECO:0000259" key="6">
    <source>
        <dbReference type="PROSITE" id="PS50977"/>
    </source>
</evidence>
<gene>
    <name evidence="7" type="ORF">ACFQ16_06710</name>
</gene>
<dbReference type="RefSeq" id="WP_263252782.1">
    <property type="nucleotide sequence ID" value="NZ_BAABLT010000001.1"/>
</dbReference>
<dbReference type="SUPFAM" id="SSF46689">
    <property type="entry name" value="Homeodomain-like"/>
    <property type="match status" value="1"/>
</dbReference>
<dbReference type="Pfam" id="PF00440">
    <property type="entry name" value="TetR_N"/>
    <property type="match status" value="1"/>
</dbReference>
<feature type="region of interest" description="Disordered" evidence="5">
    <location>
        <begin position="1"/>
        <end position="22"/>
    </location>
</feature>
<keyword evidence="1" id="KW-0805">Transcription regulation</keyword>
<organism evidence="7 8">
    <name type="scientific">Saccharopolyspora rosea</name>
    <dbReference type="NCBI Taxonomy" id="524884"/>
    <lineage>
        <taxon>Bacteria</taxon>
        <taxon>Bacillati</taxon>
        <taxon>Actinomycetota</taxon>
        <taxon>Actinomycetes</taxon>
        <taxon>Pseudonocardiales</taxon>
        <taxon>Pseudonocardiaceae</taxon>
        <taxon>Saccharopolyspora</taxon>
    </lineage>
</organism>
<proteinExistence type="predicted"/>
<keyword evidence="2 4" id="KW-0238">DNA-binding</keyword>
<evidence type="ECO:0000256" key="3">
    <source>
        <dbReference type="ARBA" id="ARBA00023163"/>
    </source>
</evidence>
<evidence type="ECO:0000256" key="5">
    <source>
        <dbReference type="SAM" id="MobiDB-lite"/>
    </source>
</evidence>
<dbReference type="PANTHER" id="PTHR47506">
    <property type="entry name" value="TRANSCRIPTIONAL REGULATORY PROTEIN"/>
    <property type="match status" value="1"/>
</dbReference>
<protein>
    <submittedName>
        <fullName evidence="7">TetR/AcrR family transcriptional regulator</fullName>
    </submittedName>
</protein>
<sequence length="224" mass="25574">MRTTVRNGPDGLPITPPPAGNRVRRQCPERLSKEVVREMSRTRRFDPERRARIIDAALELIADEGVAGTSHRKVARRADVPLGSMTYHFASMEELLREAFSRFTGTIIDRFERRLAPARSLEEAREAVVDIIHEEVFATRSDLVLTHELYALAAREPAYRDLFDEWMRRSQQALARHFDPTTTREIDALIEGLTIHRSLGRGSYDRELTLDAIRRLTETGSGHG</sequence>
<comment type="caution">
    <text evidence="7">The sequence shown here is derived from an EMBL/GenBank/DDBJ whole genome shotgun (WGS) entry which is preliminary data.</text>
</comment>
<feature type="domain" description="HTH tetR-type" evidence="6">
    <location>
        <begin position="47"/>
        <end position="107"/>
    </location>
</feature>
<dbReference type="PANTHER" id="PTHR47506:SF6">
    <property type="entry name" value="HTH-TYPE TRANSCRIPTIONAL REPRESSOR NEMR"/>
    <property type="match status" value="1"/>
</dbReference>
<dbReference type="InterPro" id="IPR041583">
    <property type="entry name" value="TetR_C_31"/>
</dbReference>
<evidence type="ECO:0000256" key="4">
    <source>
        <dbReference type="PROSITE-ProRule" id="PRU00335"/>
    </source>
</evidence>
<dbReference type="Proteomes" id="UP001597018">
    <property type="component" value="Unassembled WGS sequence"/>
</dbReference>